<organism evidence="2 3">
    <name type="scientific">Kineosporia succinea</name>
    <dbReference type="NCBI Taxonomy" id="84632"/>
    <lineage>
        <taxon>Bacteria</taxon>
        <taxon>Bacillati</taxon>
        <taxon>Actinomycetota</taxon>
        <taxon>Actinomycetes</taxon>
        <taxon>Kineosporiales</taxon>
        <taxon>Kineosporiaceae</taxon>
        <taxon>Kineosporia</taxon>
    </lineage>
</organism>
<keyword evidence="3" id="KW-1185">Reference proteome</keyword>
<evidence type="ECO:0000313" key="3">
    <source>
        <dbReference type="Proteomes" id="UP001235712"/>
    </source>
</evidence>
<dbReference type="InterPro" id="IPR006949">
    <property type="entry name" value="Barrel_Baseplate_J-like"/>
</dbReference>
<dbReference type="Pfam" id="PF04865">
    <property type="entry name" value="Baseplate_J"/>
    <property type="match status" value="1"/>
</dbReference>
<protein>
    <recommendedName>
        <fullName evidence="1">Baseplate protein J-like barrel domain-containing protein</fullName>
    </recommendedName>
</protein>
<comment type="caution">
    <text evidence="2">The sequence shown here is derived from an EMBL/GenBank/DDBJ whole genome shotgun (WGS) entry which is preliminary data.</text>
</comment>
<dbReference type="EMBL" id="JAUSQZ010000001">
    <property type="protein sequence ID" value="MDP9829443.1"/>
    <property type="molecule type" value="Genomic_DNA"/>
</dbReference>
<gene>
    <name evidence="2" type="ORF">J2S57_005192</name>
</gene>
<sequence>MSFVNIDFTADADQLADDAVAYLQSVIPGWEPSDGHLEVWLIEALARMNSELAYAVREVPPQVFRAFGTQMLGINQSVGQRAAGLSTWVVESDQGWTIPAGTLVGYRTSGDSMILLETVTQVDVPAGSTSASGVAVRAVDVGRAANGIAPGTSLELVDSLSYVTSATVSSATDGGIDPESDASYLDRLSAEVKLLAPRPILASDFAVLAARIPGVHRGLGISGYDPEDGADTHERMVTVALVAADGTPVETATHLAVVEYLDSLREVNFQVHTIDPTYVVVNVAYSVHIANGYVAEEVIARVDDALAAVLSPSVWGGGDLSPAIWSAEAKVVRYFSLSNVIAAENGVAWVGSLTLNGAAADLTLTGIAPLPQPGTMTGTVA</sequence>
<evidence type="ECO:0000259" key="1">
    <source>
        <dbReference type="Pfam" id="PF04865"/>
    </source>
</evidence>
<dbReference type="Proteomes" id="UP001235712">
    <property type="component" value="Unassembled WGS sequence"/>
</dbReference>
<dbReference type="RefSeq" id="WP_307247632.1">
    <property type="nucleotide sequence ID" value="NZ_JAUSQZ010000001.1"/>
</dbReference>
<accession>A0ABT9P9T6</accession>
<evidence type="ECO:0000313" key="2">
    <source>
        <dbReference type="EMBL" id="MDP9829443.1"/>
    </source>
</evidence>
<reference evidence="2 3" key="1">
    <citation type="submission" date="2023-07" db="EMBL/GenBank/DDBJ databases">
        <title>Sequencing the genomes of 1000 actinobacteria strains.</title>
        <authorList>
            <person name="Klenk H.-P."/>
        </authorList>
    </citation>
    <scope>NUCLEOTIDE SEQUENCE [LARGE SCALE GENOMIC DNA]</scope>
    <source>
        <strain evidence="2 3">DSM 44388</strain>
    </source>
</reference>
<proteinExistence type="predicted"/>
<name>A0ABT9P9T6_9ACTN</name>
<feature type="domain" description="Baseplate protein J-like barrel" evidence="1">
    <location>
        <begin position="92"/>
        <end position="175"/>
    </location>
</feature>